<keyword evidence="3 6" id="KW-0378">Hydrolase</keyword>
<comment type="cofactor">
    <cofactor evidence="6 7">
        <name>Zn(2+)</name>
        <dbReference type="ChEBI" id="CHEBI:29105"/>
    </cofactor>
    <text evidence="6 7">Binds 1 zinc ion per subunit.</text>
</comment>
<evidence type="ECO:0000256" key="7">
    <source>
        <dbReference type="RuleBase" id="RU361183"/>
    </source>
</evidence>
<dbReference type="InterPro" id="IPR034035">
    <property type="entry name" value="Astacin-like_dom"/>
</dbReference>
<feature type="signal peptide" evidence="7">
    <location>
        <begin position="1"/>
        <end position="18"/>
    </location>
</feature>
<gene>
    <name evidence="9" type="ORF">ODALV1_LOCUS21217</name>
</gene>
<evidence type="ECO:0000256" key="6">
    <source>
        <dbReference type="PROSITE-ProRule" id="PRU01211"/>
    </source>
</evidence>
<evidence type="ECO:0000256" key="3">
    <source>
        <dbReference type="ARBA" id="ARBA00022801"/>
    </source>
</evidence>
<dbReference type="SMART" id="SM00235">
    <property type="entry name" value="ZnMc"/>
    <property type="match status" value="1"/>
</dbReference>
<feature type="chain" id="PRO_5044972530" description="Metalloendopeptidase" evidence="7">
    <location>
        <begin position="19"/>
        <end position="247"/>
    </location>
</feature>
<dbReference type="PRINTS" id="PR00480">
    <property type="entry name" value="ASTACIN"/>
</dbReference>
<dbReference type="InterPro" id="IPR001506">
    <property type="entry name" value="Peptidase_M12A"/>
</dbReference>
<protein>
    <recommendedName>
        <fullName evidence="7">Metalloendopeptidase</fullName>
        <ecNumber evidence="7">3.4.24.-</ecNumber>
    </recommendedName>
</protein>
<reference evidence="9 10" key="1">
    <citation type="submission" date="2024-08" db="EMBL/GenBank/DDBJ databases">
        <authorList>
            <person name="Cucini C."/>
            <person name="Frati F."/>
        </authorList>
    </citation>
    <scope>NUCLEOTIDE SEQUENCE [LARGE SCALE GENOMIC DNA]</scope>
</reference>
<keyword evidence="10" id="KW-1185">Reference proteome</keyword>
<dbReference type="Gene3D" id="3.40.390.10">
    <property type="entry name" value="Collagenase (Catalytic Domain)"/>
    <property type="match status" value="1"/>
</dbReference>
<accession>A0ABP1RG84</accession>
<dbReference type="InterPro" id="IPR006026">
    <property type="entry name" value="Peptidase_Metallo"/>
</dbReference>
<feature type="binding site" evidence="6">
    <location>
        <position position="140"/>
    </location>
    <ligand>
        <name>Zn(2+)</name>
        <dbReference type="ChEBI" id="CHEBI:29105"/>
        <note>catalytic</note>
    </ligand>
</feature>
<evidence type="ECO:0000256" key="2">
    <source>
        <dbReference type="ARBA" id="ARBA00022723"/>
    </source>
</evidence>
<evidence type="ECO:0000313" key="9">
    <source>
        <dbReference type="EMBL" id="CAL8125991.1"/>
    </source>
</evidence>
<organism evidence="9 10">
    <name type="scientific">Orchesella dallaii</name>
    <dbReference type="NCBI Taxonomy" id="48710"/>
    <lineage>
        <taxon>Eukaryota</taxon>
        <taxon>Metazoa</taxon>
        <taxon>Ecdysozoa</taxon>
        <taxon>Arthropoda</taxon>
        <taxon>Hexapoda</taxon>
        <taxon>Collembola</taxon>
        <taxon>Entomobryomorpha</taxon>
        <taxon>Entomobryoidea</taxon>
        <taxon>Orchesellidae</taxon>
        <taxon>Orchesellinae</taxon>
        <taxon>Orchesella</taxon>
    </lineage>
</organism>
<feature type="binding site" evidence="6">
    <location>
        <position position="150"/>
    </location>
    <ligand>
        <name>Zn(2+)</name>
        <dbReference type="ChEBI" id="CHEBI:29105"/>
        <note>catalytic</note>
    </ligand>
</feature>
<keyword evidence="1 6" id="KW-0645">Protease</keyword>
<feature type="domain" description="Peptidase M12A" evidence="8">
    <location>
        <begin position="47"/>
        <end position="244"/>
    </location>
</feature>
<feature type="active site" evidence="6">
    <location>
        <position position="141"/>
    </location>
</feature>
<dbReference type="CDD" id="cd04280">
    <property type="entry name" value="ZnMc_astacin_like"/>
    <property type="match status" value="1"/>
</dbReference>
<dbReference type="PROSITE" id="PS51864">
    <property type="entry name" value="ASTACIN"/>
    <property type="match status" value="1"/>
</dbReference>
<evidence type="ECO:0000256" key="1">
    <source>
        <dbReference type="ARBA" id="ARBA00022670"/>
    </source>
</evidence>
<evidence type="ECO:0000259" key="8">
    <source>
        <dbReference type="PROSITE" id="PS51864"/>
    </source>
</evidence>
<evidence type="ECO:0000256" key="5">
    <source>
        <dbReference type="ARBA" id="ARBA00023049"/>
    </source>
</evidence>
<dbReference type="Proteomes" id="UP001642540">
    <property type="component" value="Unassembled WGS sequence"/>
</dbReference>
<keyword evidence="5 6" id="KW-0482">Metalloprotease</keyword>
<dbReference type="PANTHER" id="PTHR10127">
    <property type="entry name" value="DISCOIDIN, CUB, EGF, LAMININ , AND ZINC METALLOPROTEASE DOMAIN CONTAINING"/>
    <property type="match status" value="1"/>
</dbReference>
<sequence>MVLAFIFCILIPASMVQSRIESLKPKSFEGDISMSRREMKSMQTEILFTGKIHPVHIWREGLVPYQLSPKFSPSEKETIMEAMQDISGDTCIQFIPQSKERDYIDFVKGDNKCSSKVGRMGKRQEILMSPPCMKHGTVVHELLHALGLFHEQSRPDRDNYITIQWDNLKNPNNKVNFEKYGTKFWSEHKLPYDYSSIMHYSSEAFSKKWGEKTIVPKTANAPMGQRASMSPFDKIKINMMYNCRLDK</sequence>
<comment type="caution">
    <text evidence="6">Lacks conserved residue(s) required for the propagation of feature annotation.</text>
</comment>
<dbReference type="SUPFAM" id="SSF55486">
    <property type="entry name" value="Metalloproteases ('zincins'), catalytic domain"/>
    <property type="match status" value="1"/>
</dbReference>
<name>A0ABP1RG84_9HEXA</name>
<keyword evidence="2 6" id="KW-0479">Metal-binding</keyword>
<dbReference type="InterPro" id="IPR024079">
    <property type="entry name" value="MetalloPept_cat_dom_sf"/>
</dbReference>
<dbReference type="EMBL" id="CAXLJM020000070">
    <property type="protein sequence ID" value="CAL8125991.1"/>
    <property type="molecule type" value="Genomic_DNA"/>
</dbReference>
<feature type="binding site" evidence="6">
    <location>
        <position position="144"/>
    </location>
    <ligand>
        <name>Zn(2+)</name>
        <dbReference type="ChEBI" id="CHEBI:29105"/>
        <note>catalytic</note>
    </ligand>
</feature>
<keyword evidence="7" id="KW-0732">Signal</keyword>
<evidence type="ECO:0000313" key="10">
    <source>
        <dbReference type="Proteomes" id="UP001642540"/>
    </source>
</evidence>
<dbReference type="EC" id="3.4.24.-" evidence="7"/>
<comment type="caution">
    <text evidence="9">The sequence shown here is derived from an EMBL/GenBank/DDBJ whole genome shotgun (WGS) entry which is preliminary data.</text>
</comment>
<proteinExistence type="predicted"/>
<dbReference type="Pfam" id="PF01400">
    <property type="entry name" value="Astacin"/>
    <property type="match status" value="1"/>
</dbReference>
<evidence type="ECO:0000256" key="4">
    <source>
        <dbReference type="ARBA" id="ARBA00022833"/>
    </source>
</evidence>
<dbReference type="PANTHER" id="PTHR10127:SF780">
    <property type="entry name" value="METALLOENDOPEPTIDASE"/>
    <property type="match status" value="1"/>
</dbReference>
<keyword evidence="4 6" id="KW-0862">Zinc</keyword>